<dbReference type="NCBIfam" id="TIGR02467">
    <property type="entry name" value="CbiE"/>
    <property type="match status" value="1"/>
</dbReference>
<evidence type="ECO:0000256" key="5">
    <source>
        <dbReference type="ARBA" id="ARBA00022691"/>
    </source>
</evidence>
<evidence type="ECO:0000256" key="1">
    <source>
        <dbReference type="ARBA" id="ARBA00004953"/>
    </source>
</evidence>
<dbReference type="Gene3D" id="3.40.1010.10">
    <property type="entry name" value="Cobalt-precorrin-4 Transmethylase, Domain 1"/>
    <property type="match status" value="1"/>
</dbReference>
<evidence type="ECO:0000313" key="7">
    <source>
        <dbReference type="EMBL" id="RIA45452.1"/>
    </source>
</evidence>
<evidence type="ECO:0000256" key="3">
    <source>
        <dbReference type="ARBA" id="ARBA00022603"/>
    </source>
</evidence>
<dbReference type="NCBIfam" id="TIGR02469">
    <property type="entry name" value="CbiT"/>
    <property type="match status" value="1"/>
</dbReference>
<keyword evidence="8" id="KW-1185">Reference proteome</keyword>
<feature type="domain" description="Tetrapyrrole methylase" evidence="6">
    <location>
        <begin position="7"/>
        <end position="193"/>
    </location>
</feature>
<protein>
    <submittedName>
        <fullName evidence="7">Precorrin-6Y C5,15-methyltransferase (Decarboxylating)</fullName>
    </submittedName>
</protein>
<dbReference type="GO" id="GO:0008276">
    <property type="term" value="F:protein methyltransferase activity"/>
    <property type="evidence" value="ECO:0007669"/>
    <property type="project" value="InterPro"/>
</dbReference>
<dbReference type="Proteomes" id="UP000266273">
    <property type="component" value="Unassembled WGS sequence"/>
</dbReference>
<reference evidence="7 8" key="1">
    <citation type="submission" date="2018-08" db="EMBL/GenBank/DDBJ databases">
        <title>Genomic Encyclopedia of Archaeal and Bacterial Type Strains, Phase II (KMG-II): from individual species to whole genera.</title>
        <authorList>
            <person name="Goeker M."/>
        </authorList>
    </citation>
    <scope>NUCLEOTIDE SEQUENCE [LARGE SCALE GENOMIC DNA]</scope>
    <source>
        <strain evidence="7 8">DSM 5002</strain>
    </source>
</reference>
<dbReference type="InterPro" id="IPR035996">
    <property type="entry name" value="4pyrrol_Methylase_sf"/>
</dbReference>
<dbReference type="InterPro" id="IPR014777">
    <property type="entry name" value="4pyrrole_Mease_sub1"/>
</dbReference>
<dbReference type="InterPro" id="IPR014008">
    <property type="entry name" value="Cbl_synth_MTase_CbiT"/>
</dbReference>
<dbReference type="InterPro" id="IPR006365">
    <property type="entry name" value="Cbl_synth_CobL"/>
</dbReference>
<accession>A0A397P8P3</accession>
<evidence type="ECO:0000256" key="4">
    <source>
        <dbReference type="ARBA" id="ARBA00022679"/>
    </source>
</evidence>
<dbReference type="PANTHER" id="PTHR43182:SF1">
    <property type="entry name" value="COBALT-PRECORRIN-7 C(5)-METHYLTRANSFERASE"/>
    <property type="match status" value="1"/>
</dbReference>
<dbReference type="SUPFAM" id="SSF53790">
    <property type="entry name" value="Tetrapyrrole methylase"/>
    <property type="match status" value="1"/>
</dbReference>
<organism evidence="7 8">
    <name type="scientific">Dichotomicrobium thermohalophilum</name>
    <dbReference type="NCBI Taxonomy" id="933063"/>
    <lineage>
        <taxon>Bacteria</taxon>
        <taxon>Pseudomonadati</taxon>
        <taxon>Pseudomonadota</taxon>
        <taxon>Alphaproteobacteria</taxon>
        <taxon>Hyphomicrobiales</taxon>
        <taxon>Hyphomicrobiaceae</taxon>
        <taxon>Dichotomicrobium</taxon>
    </lineage>
</organism>
<keyword evidence="5" id="KW-0949">S-adenosyl-L-methionine</keyword>
<sequence length="399" mass="42177">MAEAPWLTIIGIGEDGPDGLPPASMAALEAAEIVMGPKRHLGLLPPLRAEVIEWPVPFAEGLPLLMRFRGQRVAVLASGDPFWHGAGSVLARHFEAGEWRALPAPSSASLAAARLGWPLERVTCFGLHAAPLMRLRPHLAPGARLIVLLRDGEAVGALAEWLTAQGFGASTLCVMEALGGPRERIRQARADEMAFADIAHPVCVALEVAGEGAVVSATPGRPDDLFDHDGQITKAPVRALTLAALAPRAGEHLWDIGAGSGAISIEWLLAHPQTTATAIEAVPERAARARANAERLGVDRLEVVEGRAPEALEGSAAPQAVFIGGGLSEALLADLWARLPEGARIVANAVTLESEALLARWHAAQGGRLMRFDISEAAPLGSKRGWRAAYPIVQWSVMR</sequence>
<dbReference type="OrthoDB" id="9787825at2"/>
<evidence type="ECO:0000256" key="2">
    <source>
        <dbReference type="ARBA" id="ARBA00022573"/>
    </source>
</evidence>
<dbReference type="UniPathway" id="UPA00148"/>
<proteinExistence type="predicted"/>
<name>A0A397P8P3_9HYPH</name>
<dbReference type="PANTHER" id="PTHR43182">
    <property type="entry name" value="COBALT-PRECORRIN-6B C(15)-METHYLTRANSFERASE (DECARBOXYLATING)"/>
    <property type="match status" value="1"/>
</dbReference>
<comment type="pathway">
    <text evidence="1">Cofactor biosynthesis; adenosylcobalamin biosynthesis.</text>
</comment>
<dbReference type="InterPro" id="IPR012818">
    <property type="entry name" value="CbiE"/>
</dbReference>
<dbReference type="SUPFAM" id="SSF53335">
    <property type="entry name" value="S-adenosyl-L-methionine-dependent methyltransferases"/>
    <property type="match status" value="1"/>
</dbReference>
<evidence type="ECO:0000259" key="6">
    <source>
        <dbReference type="Pfam" id="PF00590"/>
    </source>
</evidence>
<evidence type="ECO:0000313" key="8">
    <source>
        <dbReference type="Proteomes" id="UP000266273"/>
    </source>
</evidence>
<keyword evidence="2" id="KW-0169">Cobalamin biosynthesis</keyword>
<dbReference type="RefSeq" id="WP_119062548.1">
    <property type="nucleotide sequence ID" value="NZ_QXDF01000005.1"/>
</dbReference>
<dbReference type="EMBL" id="QXDF01000005">
    <property type="protein sequence ID" value="RIA45452.1"/>
    <property type="molecule type" value="Genomic_DNA"/>
</dbReference>
<dbReference type="InterPro" id="IPR050714">
    <property type="entry name" value="Cobalamin_biosynth_MTase"/>
</dbReference>
<dbReference type="Gene3D" id="3.40.50.150">
    <property type="entry name" value="Vaccinia Virus protein VP39"/>
    <property type="match status" value="1"/>
</dbReference>
<dbReference type="GO" id="GO:0032259">
    <property type="term" value="P:methylation"/>
    <property type="evidence" value="ECO:0007669"/>
    <property type="project" value="UniProtKB-KW"/>
</dbReference>
<gene>
    <name evidence="7" type="ORF">BXY53_2739</name>
</gene>
<dbReference type="Pfam" id="PF00590">
    <property type="entry name" value="TP_methylase"/>
    <property type="match status" value="1"/>
</dbReference>
<dbReference type="InterPro" id="IPR000878">
    <property type="entry name" value="4pyrrol_Mease"/>
</dbReference>
<dbReference type="InterPro" id="IPR029063">
    <property type="entry name" value="SAM-dependent_MTases_sf"/>
</dbReference>
<dbReference type="CDD" id="cd11644">
    <property type="entry name" value="Precorrin-6Y-MT"/>
    <property type="match status" value="1"/>
</dbReference>
<keyword evidence="4 7" id="KW-0808">Transferase</keyword>
<keyword evidence="3 7" id="KW-0489">Methyltransferase</keyword>
<dbReference type="PIRSF" id="PIRSF036428">
    <property type="entry name" value="CobL"/>
    <property type="match status" value="1"/>
</dbReference>
<dbReference type="GO" id="GO:0009236">
    <property type="term" value="P:cobalamin biosynthetic process"/>
    <property type="evidence" value="ECO:0007669"/>
    <property type="project" value="UniProtKB-UniPathway"/>
</dbReference>
<comment type="caution">
    <text evidence="7">The sequence shown here is derived from an EMBL/GenBank/DDBJ whole genome shotgun (WGS) entry which is preliminary data.</text>
</comment>
<dbReference type="AlphaFoldDB" id="A0A397P8P3"/>